<dbReference type="GO" id="GO:0000155">
    <property type="term" value="F:phosphorelay sensor kinase activity"/>
    <property type="evidence" value="ECO:0007669"/>
    <property type="project" value="InterPro"/>
</dbReference>
<dbReference type="PROSITE" id="PS50109">
    <property type="entry name" value="HIS_KIN"/>
    <property type="match status" value="1"/>
</dbReference>
<keyword evidence="11" id="KW-0067">ATP-binding</keyword>
<dbReference type="GO" id="GO:0005524">
    <property type="term" value="F:ATP binding"/>
    <property type="evidence" value="ECO:0007669"/>
    <property type="project" value="UniProtKB-KW"/>
</dbReference>
<keyword evidence="7" id="KW-0808">Transferase</keyword>
<feature type="domain" description="HAMP" evidence="17">
    <location>
        <begin position="194"/>
        <end position="241"/>
    </location>
</feature>
<dbReference type="PROSITE" id="PS50885">
    <property type="entry name" value="HAMP"/>
    <property type="match status" value="1"/>
</dbReference>
<evidence type="ECO:0000256" key="6">
    <source>
        <dbReference type="ARBA" id="ARBA00022553"/>
    </source>
</evidence>
<evidence type="ECO:0000256" key="4">
    <source>
        <dbReference type="ARBA" id="ARBA00022475"/>
    </source>
</evidence>
<dbReference type="Gene3D" id="3.30.450.40">
    <property type="match status" value="1"/>
</dbReference>
<proteinExistence type="predicted"/>
<dbReference type="EMBL" id="UOFG01000039">
    <property type="protein sequence ID" value="VAW58532.1"/>
    <property type="molecule type" value="Genomic_DNA"/>
</dbReference>
<dbReference type="PANTHER" id="PTHR24421:SF10">
    <property type="entry name" value="NITRATE_NITRITE SENSOR PROTEIN NARQ"/>
    <property type="match status" value="1"/>
</dbReference>
<dbReference type="InterPro" id="IPR005467">
    <property type="entry name" value="His_kinase_dom"/>
</dbReference>
<keyword evidence="4" id="KW-1003">Cell membrane</keyword>
<gene>
    <name evidence="18" type="ORF">MNBD_GAMMA11-2491</name>
</gene>
<keyword evidence="10" id="KW-0418">Kinase</keyword>
<dbReference type="SMART" id="SM00387">
    <property type="entry name" value="HATPase_c"/>
    <property type="match status" value="1"/>
</dbReference>
<keyword evidence="12 15" id="KW-1133">Transmembrane helix</keyword>
<evidence type="ECO:0000256" key="10">
    <source>
        <dbReference type="ARBA" id="ARBA00022777"/>
    </source>
</evidence>
<accession>A0A3B0X4Z0</accession>
<organism evidence="18">
    <name type="scientific">hydrothermal vent metagenome</name>
    <dbReference type="NCBI Taxonomy" id="652676"/>
    <lineage>
        <taxon>unclassified sequences</taxon>
        <taxon>metagenomes</taxon>
        <taxon>ecological metagenomes</taxon>
    </lineage>
</organism>
<evidence type="ECO:0000256" key="9">
    <source>
        <dbReference type="ARBA" id="ARBA00022741"/>
    </source>
</evidence>
<comment type="catalytic activity">
    <reaction evidence="1">
        <text>ATP + protein L-histidine = ADP + protein N-phospho-L-histidine.</text>
        <dbReference type="EC" id="2.7.13.3"/>
    </reaction>
</comment>
<keyword evidence="6" id="KW-0597">Phosphoprotein</keyword>
<dbReference type="Pfam" id="PF07730">
    <property type="entry name" value="HisKA_3"/>
    <property type="match status" value="1"/>
</dbReference>
<evidence type="ECO:0000256" key="15">
    <source>
        <dbReference type="SAM" id="Phobius"/>
    </source>
</evidence>
<dbReference type="Gene3D" id="1.10.8.500">
    <property type="entry name" value="HAMP domain in histidine kinase"/>
    <property type="match status" value="1"/>
</dbReference>
<dbReference type="GO" id="GO:0046983">
    <property type="term" value="F:protein dimerization activity"/>
    <property type="evidence" value="ECO:0007669"/>
    <property type="project" value="InterPro"/>
</dbReference>
<dbReference type="InterPro" id="IPR016380">
    <property type="entry name" value="Sig_transdc_His_kin_NarX/NarQ"/>
</dbReference>
<dbReference type="AlphaFoldDB" id="A0A3B0X4Z0"/>
<dbReference type="Pfam" id="PF02518">
    <property type="entry name" value="HATPase_c"/>
    <property type="match status" value="1"/>
</dbReference>
<evidence type="ECO:0000256" key="12">
    <source>
        <dbReference type="ARBA" id="ARBA00022989"/>
    </source>
</evidence>
<evidence type="ECO:0000256" key="5">
    <source>
        <dbReference type="ARBA" id="ARBA00022519"/>
    </source>
</evidence>
<feature type="coiled-coil region" evidence="14">
    <location>
        <begin position="233"/>
        <end position="260"/>
    </location>
</feature>
<dbReference type="EC" id="2.7.13.3" evidence="3"/>
<dbReference type="Gene3D" id="1.20.5.1930">
    <property type="match status" value="1"/>
</dbReference>
<sequence>MTSIIVLAISSMAASLYIASSIQNQASVINISGTLRMRAYRLASSLVYQSPDEQHWQKTRDLIKEFEKNLQNPELIHVLPGNQQHPLQLSHHLINQQWQEEILPLFEIYLDGIDENSSDQSSPISEDAVINLRNRYFQVVLDFVQNINQLVNLLENDLESRARELRVYLFFALSLTLVLITTALVLVYRRVHCPVQQLLKGARLVRKRDFSYRTNYTSHDEPGQLCLAFNSMADDLSKVYDELEDRVQQQTADLKRSKQSIELLYSVVKRLNETVFPQTTFISILKDIEKLLSTGRGTICINARTQNTLPLIEPSLDTTEINPRLCENLQKHLEKSKIQFIKLQGNTGDTMWAFCVPVRNQNQQYGALIIECLNNQSILPWQQQLLESIAGHIATAIHLSHQTTEIHRLALIEERGVIARELHDSLAQSLTFMKIQVSRLQAILKNTPANSAAEDVILELKEGLNSAYRELRELLTTFRLRIDGNNFNDALEKTVAEFNDRSETRIESTNQLNNNSLTPNEEIHILQIIREALSNIVQHANASTAQLTLQYALYGDIKLIIKDNGSGLSAKARASHHYGLSIMRERARTLNATFDISSATHSGTRIELCFSPTHATVTPPINRQENT</sequence>
<evidence type="ECO:0000256" key="2">
    <source>
        <dbReference type="ARBA" id="ARBA00004429"/>
    </source>
</evidence>
<evidence type="ECO:0000256" key="14">
    <source>
        <dbReference type="SAM" id="Coils"/>
    </source>
</evidence>
<dbReference type="InterPro" id="IPR029095">
    <property type="entry name" value="NarX-like_N"/>
</dbReference>
<evidence type="ECO:0000259" key="16">
    <source>
        <dbReference type="PROSITE" id="PS50109"/>
    </source>
</evidence>
<dbReference type="CDD" id="cd06225">
    <property type="entry name" value="HAMP"/>
    <property type="match status" value="1"/>
</dbReference>
<dbReference type="SUPFAM" id="SSF158472">
    <property type="entry name" value="HAMP domain-like"/>
    <property type="match status" value="1"/>
</dbReference>
<evidence type="ECO:0000256" key="7">
    <source>
        <dbReference type="ARBA" id="ARBA00022679"/>
    </source>
</evidence>
<name>A0A3B0X4Z0_9ZZZZ</name>
<dbReference type="InterPro" id="IPR003594">
    <property type="entry name" value="HATPase_dom"/>
</dbReference>
<keyword evidence="9" id="KW-0547">Nucleotide-binding</keyword>
<evidence type="ECO:0000256" key="1">
    <source>
        <dbReference type="ARBA" id="ARBA00000085"/>
    </source>
</evidence>
<dbReference type="CDD" id="cd19408">
    <property type="entry name" value="NarX_NarQ_sensor"/>
    <property type="match status" value="1"/>
</dbReference>
<evidence type="ECO:0000256" key="13">
    <source>
        <dbReference type="ARBA" id="ARBA00023136"/>
    </source>
</evidence>
<feature type="transmembrane region" description="Helical" evidence="15">
    <location>
        <begin position="167"/>
        <end position="188"/>
    </location>
</feature>
<evidence type="ECO:0000256" key="11">
    <source>
        <dbReference type="ARBA" id="ARBA00022840"/>
    </source>
</evidence>
<evidence type="ECO:0000313" key="18">
    <source>
        <dbReference type="EMBL" id="VAW58532.1"/>
    </source>
</evidence>
<dbReference type="InterPro" id="IPR003660">
    <property type="entry name" value="HAMP_dom"/>
</dbReference>
<comment type="subcellular location">
    <subcellularLocation>
        <location evidence="2">Cell inner membrane</location>
        <topology evidence="2">Multi-pass membrane protein</topology>
    </subcellularLocation>
</comment>
<protein>
    <recommendedName>
        <fullName evidence="3">histidine kinase</fullName>
        <ecNumber evidence="3">2.7.13.3</ecNumber>
    </recommendedName>
</protein>
<keyword evidence="14" id="KW-0175">Coiled coil</keyword>
<keyword evidence="13 15" id="KW-0472">Membrane</keyword>
<reference evidence="18" key="1">
    <citation type="submission" date="2018-06" db="EMBL/GenBank/DDBJ databases">
        <authorList>
            <person name="Zhirakovskaya E."/>
        </authorList>
    </citation>
    <scope>NUCLEOTIDE SEQUENCE</scope>
</reference>
<dbReference type="InterPro" id="IPR036890">
    <property type="entry name" value="HATPase_C_sf"/>
</dbReference>
<dbReference type="Pfam" id="PF13675">
    <property type="entry name" value="PilJ"/>
    <property type="match status" value="1"/>
</dbReference>
<dbReference type="Gene3D" id="1.20.120.960">
    <property type="entry name" value="Histidine kinase NarX, sensor domain"/>
    <property type="match status" value="1"/>
</dbReference>
<dbReference type="GO" id="GO:0005886">
    <property type="term" value="C:plasma membrane"/>
    <property type="evidence" value="ECO:0007669"/>
    <property type="project" value="UniProtKB-SubCell"/>
</dbReference>
<dbReference type="PIRSF" id="PIRSF003167">
    <property type="entry name" value="STHK_NarX/NarQ"/>
    <property type="match status" value="1"/>
</dbReference>
<dbReference type="SUPFAM" id="SSF55781">
    <property type="entry name" value="GAF domain-like"/>
    <property type="match status" value="1"/>
</dbReference>
<dbReference type="InterPro" id="IPR042295">
    <property type="entry name" value="NarX-like_N_sf"/>
</dbReference>
<dbReference type="CDD" id="cd16917">
    <property type="entry name" value="HATPase_UhpB-NarQ-NarX-like"/>
    <property type="match status" value="1"/>
</dbReference>
<dbReference type="InterPro" id="IPR029016">
    <property type="entry name" value="GAF-like_dom_sf"/>
</dbReference>
<keyword evidence="5" id="KW-0997">Cell inner membrane</keyword>
<feature type="domain" description="Histidine kinase" evidence="16">
    <location>
        <begin position="417"/>
        <end position="614"/>
    </location>
</feature>
<evidence type="ECO:0000256" key="8">
    <source>
        <dbReference type="ARBA" id="ARBA00022692"/>
    </source>
</evidence>
<evidence type="ECO:0000259" key="17">
    <source>
        <dbReference type="PROSITE" id="PS50885"/>
    </source>
</evidence>
<evidence type="ECO:0000256" key="3">
    <source>
        <dbReference type="ARBA" id="ARBA00012438"/>
    </source>
</evidence>
<dbReference type="SUPFAM" id="SSF55874">
    <property type="entry name" value="ATPase domain of HSP90 chaperone/DNA topoisomerase II/histidine kinase"/>
    <property type="match status" value="1"/>
</dbReference>
<keyword evidence="8 15" id="KW-0812">Transmembrane</keyword>
<dbReference type="SMART" id="SM00304">
    <property type="entry name" value="HAMP"/>
    <property type="match status" value="1"/>
</dbReference>
<dbReference type="Gene3D" id="3.30.565.10">
    <property type="entry name" value="Histidine kinase-like ATPase, C-terminal domain"/>
    <property type="match status" value="1"/>
</dbReference>
<dbReference type="PANTHER" id="PTHR24421">
    <property type="entry name" value="NITRATE/NITRITE SENSOR PROTEIN NARX-RELATED"/>
    <property type="match status" value="1"/>
</dbReference>
<dbReference type="InterPro" id="IPR011712">
    <property type="entry name" value="Sig_transdc_His_kin_sub3_dim/P"/>
</dbReference>
<dbReference type="InterPro" id="IPR050482">
    <property type="entry name" value="Sensor_HK_TwoCompSys"/>
</dbReference>